<dbReference type="Pfam" id="PF04636">
    <property type="entry name" value="PA26"/>
    <property type="match status" value="2"/>
</dbReference>
<dbReference type="GO" id="GO:0016239">
    <property type="term" value="P:positive regulation of macroautophagy"/>
    <property type="evidence" value="ECO:0007669"/>
    <property type="project" value="TreeGrafter"/>
</dbReference>
<keyword evidence="3" id="KW-0963">Cytoplasm</keyword>
<dbReference type="GO" id="GO:1904262">
    <property type="term" value="P:negative regulation of TORC1 signaling"/>
    <property type="evidence" value="ECO:0007669"/>
    <property type="project" value="TreeGrafter"/>
</dbReference>
<comment type="subcellular location">
    <subcellularLocation>
        <location evidence="1">Cytoplasm</location>
    </subcellularLocation>
</comment>
<evidence type="ECO:0000256" key="1">
    <source>
        <dbReference type="ARBA" id="ARBA00004496"/>
    </source>
</evidence>
<dbReference type="GO" id="GO:0070728">
    <property type="term" value="F:L-leucine binding"/>
    <property type="evidence" value="ECO:0007669"/>
    <property type="project" value="TreeGrafter"/>
</dbReference>
<dbReference type="Gene3D" id="1.20.1290.10">
    <property type="entry name" value="AhpD-like"/>
    <property type="match status" value="1"/>
</dbReference>
<dbReference type="PANTHER" id="PTHR12474">
    <property type="entry name" value="P53 REGULATED PA26 NUCLEAR PROTEIN SESTRIN"/>
    <property type="match status" value="1"/>
</dbReference>
<name>A0A7S1THV5_9RHOD</name>
<gene>
    <name evidence="4" type="ORF">CCAE0312_LOCUS9412</name>
</gene>
<dbReference type="InterPro" id="IPR029032">
    <property type="entry name" value="AhpD-like"/>
</dbReference>
<dbReference type="GO" id="GO:0016684">
    <property type="term" value="F:oxidoreductase activity, acting on peroxide as acceptor"/>
    <property type="evidence" value="ECO:0007669"/>
    <property type="project" value="TreeGrafter"/>
</dbReference>
<protein>
    <submittedName>
        <fullName evidence="4">Uncharacterized protein</fullName>
    </submittedName>
</protein>
<organism evidence="4">
    <name type="scientific">Compsopogon caeruleus</name>
    <dbReference type="NCBI Taxonomy" id="31354"/>
    <lineage>
        <taxon>Eukaryota</taxon>
        <taxon>Rhodophyta</taxon>
        <taxon>Compsopogonophyceae</taxon>
        <taxon>Compsopogonales</taxon>
        <taxon>Compsopogonaceae</taxon>
        <taxon>Compsopogon</taxon>
    </lineage>
</organism>
<dbReference type="GO" id="GO:1901031">
    <property type="term" value="P:regulation of response to reactive oxygen species"/>
    <property type="evidence" value="ECO:0007669"/>
    <property type="project" value="InterPro"/>
</dbReference>
<dbReference type="GO" id="GO:1990253">
    <property type="term" value="P:cellular response to leucine starvation"/>
    <property type="evidence" value="ECO:0007669"/>
    <property type="project" value="TreeGrafter"/>
</dbReference>
<dbReference type="PANTHER" id="PTHR12474:SF0">
    <property type="entry name" value="SESTRIN HOMOLOG"/>
    <property type="match status" value="1"/>
</dbReference>
<comment type="similarity">
    <text evidence="2">Belongs to the sestrin family.</text>
</comment>
<accession>A0A7S1THV5</accession>
<dbReference type="GO" id="GO:0005737">
    <property type="term" value="C:cytoplasm"/>
    <property type="evidence" value="ECO:0007669"/>
    <property type="project" value="UniProtKB-SubCell"/>
</dbReference>
<evidence type="ECO:0000256" key="3">
    <source>
        <dbReference type="ARBA" id="ARBA00022490"/>
    </source>
</evidence>
<reference evidence="4" key="1">
    <citation type="submission" date="2021-01" db="EMBL/GenBank/DDBJ databases">
        <authorList>
            <person name="Corre E."/>
            <person name="Pelletier E."/>
            <person name="Niang G."/>
            <person name="Scheremetjew M."/>
            <person name="Finn R."/>
            <person name="Kale V."/>
            <person name="Holt S."/>
            <person name="Cochrane G."/>
            <person name="Meng A."/>
            <person name="Brown T."/>
            <person name="Cohen L."/>
        </authorList>
    </citation>
    <scope>NUCLEOTIDE SEQUENCE</scope>
    <source>
        <strain evidence="4">SAG 36.94</strain>
    </source>
</reference>
<dbReference type="GO" id="GO:0071233">
    <property type="term" value="P:cellular response to L-leucine"/>
    <property type="evidence" value="ECO:0007669"/>
    <property type="project" value="TreeGrafter"/>
</dbReference>
<evidence type="ECO:0000256" key="2">
    <source>
        <dbReference type="ARBA" id="ARBA00008350"/>
    </source>
</evidence>
<dbReference type="AlphaFoldDB" id="A0A7S1THV5"/>
<proteinExistence type="inferred from homology"/>
<dbReference type="GO" id="GO:0005634">
    <property type="term" value="C:nucleus"/>
    <property type="evidence" value="ECO:0007669"/>
    <property type="project" value="InterPro"/>
</dbReference>
<dbReference type="EMBL" id="HBGH01017001">
    <property type="protein sequence ID" value="CAD9237313.1"/>
    <property type="molecule type" value="Transcribed_RNA"/>
</dbReference>
<dbReference type="SUPFAM" id="SSF69118">
    <property type="entry name" value="AhpD-like"/>
    <property type="match status" value="1"/>
</dbReference>
<sequence length="510" mass="58357">MVRWRKDDPTLAFFFSILTDEDDYRRVAVEKVVSRLRRGWLGEAGEMEKRLFDLHLPTVVRMAYEAPYEDIREGFGALVEEVRSTGRALPQPSQASDYAPGIRTIDAQGKILELYQDAFLHCGRVSSVVRMMAYQPAYLEAYLTTYREILRGQGSLSSSWRCFIAIMASARLKIHYLVRVLQTEFLMSGGEEAWLVDPNAVPQKLRELCKVNAILARQPWRLRTEDLEVLVRQNSRLKWAVGEMGTALMVMTHFHSLAGFVGGCGLLVDEDMGMPWRQPGNEIFPLDDDNSASQSTDDLFRALQSGIHENEDRDLIRSSVDRQESHSGRVGTTTDISEECDRYANITGLPYPYEDFDVHSRDYKLLRAHEFSWSREGYSLVSLFSKDLARVLDDQFELIQCLTDGCIGNTAGVDTSPFREAIWKYAQRLNGIEHDDYNYARINKLLQRPLKVLVKKVVCNPETISQGDFERMGLQLRTEERVHIILLAMESRKQCALLYGLNALARLMTR</sequence>
<dbReference type="InterPro" id="IPR006730">
    <property type="entry name" value="Sestrin"/>
</dbReference>
<evidence type="ECO:0000313" key="4">
    <source>
        <dbReference type="EMBL" id="CAD9237313.1"/>
    </source>
</evidence>